<evidence type="ECO:0000313" key="2">
    <source>
        <dbReference type="WBParaSite" id="GPLIN_001264800"/>
    </source>
</evidence>
<evidence type="ECO:0000313" key="1">
    <source>
        <dbReference type="Proteomes" id="UP000050741"/>
    </source>
</evidence>
<reference evidence="2" key="3">
    <citation type="submission" date="2016-06" db="UniProtKB">
        <authorList>
            <consortium name="WormBaseParasite"/>
        </authorList>
    </citation>
    <scope>IDENTIFICATION</scope>
</reference>
<reference evidence="1" key="2">
    <citation type="submission" date="2014-05" db="EMBL/GenBank/DDBJ databases">
        <title>The genome and life-stage specific transcriptomes of Globodera pallida elucidate key aspects of plant parasitism by a cyst nematode.</title>
        <authorList>
            <person name="Cotton J.A."/>
            <person name="Lilley C.J."/>
            <person name="Jones L.M."/>
            <person name="Kikuchi T."/>
            <person name="Reid A.J."/>
            <person name="Thorpe P."/>
            <person name="Tsai I.J."/>
            <person name="Beasley H."/>
            <person name="Blok V."/>
            <person name="Cock P.J.A."/>
            <person name="Van den Akker S.E."/>
            <person name="Holroyd N."/>
            <person name="Hunt M."/>
            <person name="Mantelin S."/>
            <person name="Naghra H."/>
            <person name="Pain A."/>
            <person name="Palomares-Rius J.E."/>
            <person name="Zarowiecki M."/>
            <person name="Berriman M."/>
            <person name="Jones J.T."/>
            <person name="Urwin P.E."/>
        </authorList>
    </citation>
    <scope>NUCLEOTIDE SEQUENCE [LARGE SCALE GENOMIC DNA]</scope>
    <source>
        <strain evidence="1">Lindley</strain>
    </source>
</reference>
<dbReference type="WBParaSite" id="GPLIN_001264800">
    <property type="protein sequence ID" value="GPLIN_001264800"/>
    <property type="gene ID" value="GPLIN_001264800"/>
</dbReference>
<accession>A0A183CIE2</accession>
<reference evidence="1" key="1">
    <citation type="submission" date="2013-12" db="EMBL/GenBank/DDBJ databases">
        <authorList>
            <person name="Aslett M."/>
        </authorList>
    </citation>
    <scope>NUCLEOTIDE SEQUENCE [LARGE SCALE GENOMIC DNA]</scope>
    <source>
        <strain evidence="1">Lindley</strain>
    </source>
</reference>
<sequence length="151" mass="16804">MNTNGTFMIALIKEVEQAIVIDALTDVGLTNITVELSKTDENDTALMSFSIGTTTTLEVSIPETVPYVTKDVRLPNGSYKMHMEIILFMHCYIIKHNGAQMGGIFLSQNWFHGVDWGKVASIKLKLSGQMMLFEDPKATKIGDDVNQKQPH</sequence>
<protein>
    <submittedName>
        <fullName evidence="2">Peptidase A1 domain-containing protein</fullName>
    </submittedName>
</protein>
<keyword evidence="1" id="KW-1185">Reference proteome</keyword>
<dbReference type="Proteomes" id="UP000050741">
    <property type="component" value="Unassembled WGS sequence"/>
</dbReference>
<dbReference type="AlphaFoldDB" id="A0A183CIE2"/>
<organism evidence="1 2">
    <name type="scientific">Globodera pallida</name>
    <name type="common">Potato cyst nematode worm</name>
    <name type="synonym">Heterodera pallida</name>
    <dbReference type="NCBI Taxonomy" id="36090"/>
    <lineage>
        <taxon>Eukaryota</taxon>
        <taxon>Metazoa</taxon>
        <taxon>Ecdysozoa</taxon>
        <taxon>Nematoda</taxon>
        <taxon>Chromadorea</taxon>
        <taxon>Rhabditida</taxon>
        <taxon>Tylenchina</taxon>
        <taxon>Tylenchomorpha</taxon>
        <taxon>Tylenchoidea</taxon>
        <taxon>Heteroderidae</taxon>
        <taxon>Heteroderinae</taxon>
        <taxon>Globodera</taxon>
    </lineage>
</organism>
<name>A0A183CIE2_GLOPA</name>
<proteinExistence type="predicted"/>